<comment type="caution">
    <text evidence="3">The sequence shown here is derived from an EMBL/GenBank/DDBJ whole genome shotgun (WGS) entry which is preliminary data.</text>
</comment>
<evidence type="ECO:0008006" key="5">
    <source>
        <dbReference type="Google" id="ProtNLM"/>
    </source>
</evidence>
<name>A0A1G1YV41_9BACT</name>
<keyword evidence="1" id="KW-0689">Ribosomal protein</keyword>
<dbReference type="GO" id="GO:0003735">
    <property type="term" value="F:structural constituent of ribosome"/>
    <property type="evidence" value="ECO:0007669"/>
    <property type="project" value="InterPro"/>
</dbReference>
<gene>
    <name evidence="3" type="ORF">A2119_00445</name>
</gene>
<reference evidence="3 4" key="1">
    <citation type="journal article" date="2016" name="Nat. Commun.">
        <title>Thousands of microbial genomes shed light on interconnected biogeochemical processes in an aquifer system.</title>
        <authorList>
            <person name="Anantharaman K."/>
            <person name="Brown C.T."/>
            <person name="Hug L.A."/>
            <person name="Sharon I."/>
            <person name="Castelle C.J."/>
            <person name="Probst A.J."/>
            <person name="Thomas B.C."/>
            <person name="Singh A."/>
            <person name="Wilkins M.J."/>
            <person name="Karaoz U."/>
            <person name="Brodie E.L."/>
            <person name="Williams K.H."/>
            <person name="Hubbard S.S."/>
            <person name="Banfield J.F."/>
        </authorList>
    </citation>
    <scope>NUCLEOTIDE SEQUENCE [LARGE SCALE GENOMIC DNA]</scope>
</reference>
<sequence>MRQCEICGKGRKMAGKRNKLRGHFNPTPLQAKYPNLQKTLDQNGKRVLACTNCLKTLAKRAARA</sequence>
<dbReference type="GO" id="GO:1990904">
    <property type="term" value="C:ribonucleoprotein complex"/>
    <property type="evidence" value="ECO:0007669"/>
    <property type="project" value="UniProtKB-KW"/>
</dbReference>
<keyword evidence="2" id="KW-0687">Ribonucleoprotein</keyword>
<evidence type="ECO:0000313" key="4">
    <source>
        <dbReference type="Proteomes" id="UP000178179"/>
    </source>
</evidence>
<accession>A0A1G1YV41</accession>
<evidence type="ECO:0000256" key="1">
    <source>
        <dbReference type="ARBA" id="ARBA00022980"/>
    </source>
</evidence>
<dbReference type="InterPro" id="IPR037147">
    <property type="entry name" value="Ribosomal_bL28_sf"/>
</dbReference>
<dbReference type="AlphaFoldDB" id="A0A1G1YV41"/>
<dbReference type="EMBL" id="MHIS01000019">
    <property type="protein sequence ID" value="OGY56251.1"/>
    <property type="molecule type" value="Genomic_DNA"/>
</dbReference>
<dbReference type="InterPro" id="IPR034704">
    <property type="entry name" value="Ribosomal_bL28/bL31-like_sf"/>
</dbReference>
<proteinExistence type="predicted"/>
<dbReference type="Gene3D" id="2.30.170.40">
    <property type="entry name" value="Ribosomal protein L28/L24"/>
    <property type="match status" value="1"/>
</dbReference>
<organism evidence="3 4">
    <name type="scientific">Candidatus Colwellbacteria bacterium GWA2_46_10</name>
    <dbReference type="NCBI Taxonomy" id="1797684"/>
    <lineage>
        <taxon>Bacteria</taxon>
        <taxon>Candidatus Colwelliibacteriota</taxon>
    </lineage>
</organism>
<dbReference type="Proteomes" id="UP000178179">
    <property type="component" value="Unassembled WGS sequence"/>
</dbReference>
<dbReference type="GO" id="GO:0005840">
    <property type="term" value="C:ribosome"/>
    <property type="evidence" value="ECO:0007669"/>
    <property type="project" value="UniProtKB-KW"/>
</dbReference>
<protein>
    <recommendedName>
        <fullName evidence="5">50S ribosomal protein L28</fullName>
    </recommendedName>
</protein>
<dbReference type="SUPFAM" id="SSF143800">
    <property type="entry name" value="L28p-like"/>
    <property type="match status" value="1"/>
</dbReference>
<evidence type="ECO:0000313" key="3">
    <source>
        <dbReference type="EMBL" id="OGY56251.1"/>
    </source>
</evidence>
<evidence type="ECO:0000256" key="2">
    <source>
        <dbReference type="ARBA" id="ARBA00023274"/>
    </source>
</evidence>